<gene>
    <name evidence="1" type="ORF">SDC9_94330</name>
</gene>
<organism evidence="1">
    <name type="scientific">bioreactor metagenome</name>
    <dbReference type="NCBI Taxonomy" id="1076179"/>
    <lineage>
        <taxon>unclassified sequences</taxon>
        <taxon>metagenomes</taxon>
        <taxon>ecological metagenomes</taxon>
    </lineage>
</organism>
<comment type="caution">
    <text evidence="1">The sequence shown here is derived from an EMBL/GenBank/DDBJ whole genome shotgun (WGS) entry which is preliminary data.</text>
</comment>
<reference evidence="1" key="1">
    <citation type="submission" date="2019-08" db="EMBL/GenBank/DDBJ databases">
        <authorList>
            <person name="Kucharzyk K."/>
            <person name="Murdoch R.W."/>
            <person name="Higgins S."/>
            <person name="Loffler F."/>
        </authorList>
    </citation>
    <scope>NUCLEOTIDE SEQUENCE</scope>
</reference>
<dbReference type="AlphaFoldDB" id="A0A645A355"/>
<proteinExistence type="predicted"/>
<protein>
    <submittedName>
        <fullName evidence="1">Uncharacterized protein</fullName>
    </submittedName>
</protein>
<sequence>MATSLGNDTGYDIAGLDDLHLVFAHHPGNVAVLGLLQLSGDVIRLAAAVGVIDDCQHRLDDFGICLFTLAGAEHDDGFGVVERDQVKISDLKRVAGAADDLHPAGAFYTAADLVFHLHFVFLGEDHHRGFG</sequence>
<dbReference type="EMBL" id="VSSQ01011748">
    <property type="protein sequence ID" value="MPM47619.1"/>
    <property type="molecule type" value="Genomic_DNA"/>
</dbReference>
<name>A0A645A355_9ZZZZ</name>
<evidence type="ECO:0000313" key="1">
    <source>
        <dbReference type="EMBL" id="MPM47619.1"/>
    </source>
</evidence>
<accession>A0A645A355</accession>